<evidence type="ECO:0000313" key="6">
    <source>
        <dbReference type="Proteomes" id="UP001497623"/>
    </source>
</evidence>
<feature type="compositionally biased region" description="Low complexity" evidence="3">
    <location>
        <begin position="38"/>
        <end position="56"/>
    </location>
</feature>
<name>A0AAV2S2Q6_MEGNR</name>
<feature type="non-terminal residue" evidence="5">
    <location>
        <position position="265"/>
    </location>
</feature>
<dbReference type="Proteomes" id="UP001497623">
    <property type="component" value="Unassembled WGS sequence"/>
</dbReference>
<evidence type="ECO:0000256" key="1">
    <source>
        <dbReference type="ARBA" id="ARBA00004496"/>
    </source>
</evidence>
<dbReference type="EMBL" id="CAXKWB010037916">
    <property type="protein sequence ID" value="CAL4150876.1"/>
    <property type="molecule type" value="Genomic_DNA"/>
</dbReference>
<evidence type="ECO:0000259" key="4">
    <source>
        <dbReference type="Pfam" id="PF14444"/>
    </source>
</evidence>
<evidence type="ECO:0000313" key="5">
    <source>
        <dbReference type="EMBL" id="CAL4150876.1"/>
    </source>
</evidence>
<organism evidence="5 6">
    <name type="scientific">Meganyctiphanes norvegica</name>
    <name type="common">Northern krill</name>
    <name type="synonym">Thysanopoda norvegica</name>
    <dbReference type="NCBI Taxonomy" id="48144"/>
    <lineage>
        <taxon>Eukaryota</taxon>
        <taxon>Metazoa</taxon>
        <taxon>Ecdysozoa</taxon>
        <taxon>Arthropoda</taxon>
        <taxon>Crustacea</taxon>
        <taxon>Multicrustacea</taxon>
        <taxon>Malacostraca</taxon>
        <taxon>Eumalacostraca</taxon>
        <taxon>Eucarida</taxon>
        <taxon>Euphausiacea</taxon>
        <taxon>Euphausiidae</taxon>
        <taxon>Meganyctiphanes</taxon>
    </lineage>
</organism>
<dbReference type="GO" id="GO:0005737">
    <property type="term" value="C:cytoplasm"/>
    <property type="evidence" value="ECO:0007669"/>
    <property type="project" value="UniProtKB-SubCell"/>
</dbReference>
<dbReference type="InterPro" id="IPR025223">
    <property type="entry name" value="S1-like_RNA-bd_dom"/>
</dbReference>
<feature type="compositionally biased region" description="Polar residues" evidence="3">
    <location>
        <begin position="15"/>
        <end position="26"/>
    </location>
</feature>
<evidence type="ECO:0000256" key="3">
    <source>
        <dbReference type="SAM" id="MobiDB-lite"/>
    </source>
</evidence>
<dbReference type="GO" id="GO:0005634">
    <property type="term" value="C:nucleus"/>
    <property type="evidence" value="ECO:0007669"/>
    <property type="project" value="TreeGrafter"/>
</dbReference>
<comment type="subcellular location">
    <subcellularLocation>
        <location evidence="1">Cytoplasm</location>
    </subcellularLocation>
</comment>
<reference evidence="5 6" key="1">
    <citation type="submission" date="2024-05" db="EMBL/GenBank/DDBJ databases">
        <authorList>
            <person name="Wallberg A."/>
        </authorList>
    </citation>
    <scope>NUCLEOTIDE SEQUENCE [LARGE SCALE GENOMIC DNA]</scope>
</reference>
<proteinExistence type="predicted"/>
<dbReference type="PANTHER" id="PTHR14304">
    <property type="entry name" value="CELL DIVISION CYCLE AND APOPTOSIS REGULATOR PROTEIN"/>
    <property type="match status" value="1"/>
</dbReference>
<sequence>MSQFGGGSKIPPPWQQQRPVQATPQLGSLLGQPPQPPQIVQQPQYAPVQQSMIQPPGLGGLQSLGQPNMGAASMTQPTLGAAQASNVSMAAASIMGQPPVSSVTVAAMQPPNLVNPTQLINTVAPIQQQIQQQVSSVAYPAPRTMAQVTTVSYPTPRALAPQGFNPAATPSNLNPALAATGIPNVTNANIPGTNSTSGQQPQKQRVFTGTITKLCADFGFVDEDVFFQTSCVKGPKPSVNDRVLVEASYNPNMPFKWNANRVQVS</sequence>
<feature type="region of interest" description="Disordered" evidence="3">
    <location>
        <begin position="1"/>
        <end position="74"/>
    </location>
</feature>
<dbReference type="InterPro" id="IPR025224">
    <property type="entry name" value="CCAR1/CCAR2"/>
</dbReference>
<dbReference type="AlphaFoldDB" id="A0AAV2S2Q6"/>
<keyword evidence="6" id="KW-1185">Reference proteome</keyword>
<accession>A0AAV2S2Q6</accession>
<gene>
    <name evidence="5" type="ORF">MNOR_LOCUS30634</name>
</gene>
<evidence type="ECO:0000256" key="2">
    <source>
        <dbReference type="ARBA" id="ARBA00022490"/>
    </source>
</evidence>
<comment type="caution">
    <text evidence="5">The sequence shown here is derived from an EMBL/GenBank/DDBJ whole genome shotgun (WGS) entry which is preliminary data.</text>
</comment>
<dbReference type="PANTHER" id="PTHR14304:SF11">
    <property type="entry name" value="SAP DOMAIN-CONTAINING PROTEIN"/>
    <property type="match status" value="1"/>
</dbReference>
<dbReference type="Pfam" id="PF14444">
    <property type="entry name" value="S1-like"/>
    <property type="match status" value="1"/>
</dbReference>
<keyword evidence="2" id="KW-0963">Cytoplasm</keyword>
<protein>
    <recommendedName>
        <fullName evidence="4">S1-like RNA binding domain-containing protein</fullName>
    </recommendedName>
</protein>
<feature type="domain" description="S1-like RNA binding" evidence="4">
    <location>
        <begin position="204"/>
        <end position="261"/>
    </location>
</feature>
<dbReference type="GO" id="GO:0006355">
    <property type="term" value="P:regulation of DNA-templated transcription"/>
    <property type="evidence" value="ECO:0007669"/>
    <property type="project" value="InterPro"/>
</dbReference>